<dbReference type="STRING" id="180088.A0A1J8QN04"/>
<name>A0A1J8QN04_9AGAM</name>
<dbReference type="GO" id="GO:0016491">
    <property type="term" value="F:oxidoreductase activity"/>
    <property type="evidence" value="ECO:0007669"/>
    <property type="project" value="UniProtKB-KW"/>
</dbReference>
<evidence type="ECO:0000256" key="3">
    <source>
        <dbReference type="ARBA" id="ARBA00023002"/>
    </source>
</evidence>
<comment type="caution">
    <text evidence="5">The sequence shown here is derived from an EMBL/GenBank/DDBJ whole genome shotgun (WGS) entry which is preliminary data.</text>
</comment>
<evidence type="ECO:0000313" key="5">
    <source>
        <dbReference type="EMBL" id="OJA14929.1"/>
    </source>
</evidence>
<evidence type="ECO:0000256" key="1">
    <source>
        <dbReference type="ARBA" id="ARBA00022630"/>
    </source>
</evidence>
<keyword evidence="2" id="KW-0274">FAD</keyword>
<evidence type="ECO:0000259" key="4">
    <source>
        <dbReference type="Pfam" id="PF01494"/>
    </source>
</evidence>
<dbReference type="Pfam" id="PF01494">
    <property type="entry name" value="FAD_binding_3"/>
    <property type="match status" value="1"/>
</dbReference>
<dbReference type="Proteomes" id="UP000183567">
    <property type="component" value="Unassembled WGS sequence"/>
</dbReference>
<dbReference type="GO" id="GO:0071949">
    <property type="term" value="F:FAD binding"/>
    <property type="evidence" value="ECO:0007669"/>
    <property type="project" value="InterPro"/>
</dbReference>
<dbReference type="InterPro" id="IPR036188">
    <property type="entry name" value="FAD/NAD-bd_sf"/>
</dbReference>
<accession>A0A1J8QN04</accession>
<evidence type="ECO:0000313" key="6">
    <source>
        <dbReference type="Proteomes" id="UP000183567"/>
    </source>
</evidence>
<protein>
    <recommendedName>
        <fullName evidence="4">FAD-binding domain-containing protein</fullName>
    </recommendedName>
</protein>
<dbReference type="Gene3D" id="3.50.50.60">
    <property type="entry name" value="FAD/NAD(P)-binding domain"/>
    <property type="match status" value="1"/>
</dbReference>
<feature type="domain" description="FAD-binding" evidence="4">
    <location>
        <begin position="87"/>
        <end position="156"/>
    </location>
</feature>
<dbReference type="SUPFAM" id="SSF51905">
    <property type="entry name" value="FAD/NAD(P)-binding domain"/>
    <property type="match status" value="1"/>
</dbReference>
<keyword evidence="1" id="KW-0285">Flavoprotein</keyword>
<dbReference type="OrthoDB" id="2690153at2759"/>
<reference evidence="5 6" key="1">
    <citation type="submission" date="2016-03" db="EMBL/GenBank/DDBJ databases">
        <title>Comparative genomics of the ectomycorrhizal sister species Rhizopogon vinicolor and Rhizopogon vesiculosus (Basidiomycota: Boletales) reveals a divergence of the mating type B locus.</title>
        <authorList>
            <person name="Mujic A.B."/>
            <person name="Kuo A."/>
            <person name="Tritt A."/>
            <person name="Lipzen A."/>
            <person name="Chen C."/>
            <person name="Johnson J."/>
            <person name="Sharma A."/>
            <person name="Barry K."/>
            <person name="Grigoriev I.V."/>
            <person name="Spatafora J.W."/>
        </authorList>
    </citation>
    <scope>NUCLEOTIDE SEQUENCE [LARGE SCALE GENOMIC DNA]</scope>
    <source>
        <strain evidence="5 6">AM-OR11-056</strain>
    </source>
</reference>
<proteinExistence type="predicted"/>
<evidence type="ECO:0000256" key="2">
    <source>
        <dbReference type="ARBA" id="ARBA00022827"/>
    </source>
</evidence>
<gene>
    <name evidence="5" type="ORF">AZE42_10912</name>
</gene>
<keyword evidence="6" id="KW-1185">Reference proteome</keyword>
<keyword evidence="3" id="KW-0560">Oxidoreductase</keyword>
<dbReference type="InterPro" id="IPR002938">
    <property type="entry name" value="FAD-bd"/>
</dbReference>
<sequence>MAFQSASSTKTLTIILDNALQGCVSPRTLELFNFLNAPEVNNLGTLFPPIRSYKFWTMEPSPEITSMVPRAEPTPATPFGFLWYVPKLLGKELLEVILRRHLEKYSCFVETSTKLRSFKQSDEEVITVLAKKQDENEILETFTTKWMIGTDGAKGVQKWLRRSDINEIEDSFPGVVRKQLRLMFPGETRDNFHIATGDICLTGASLDRAVGPFFIRSQRS</sequence>
<organism evidence="5 6">
    <name type="scientific">Rhizopogon vesiculosus</name>
    <dbReference type="NCBI Taxonomy" id="180088"/>
    <lineage>
        <taxon>Eukaryota</taxon>
        <taxon>Fungi</taxon>
        <taxon>Dikarya</taxon>
        <taxon>Basidiomycota</taxon>
        <taxon>Agaricomycotina</taxon>
        <taxon>Agaricomycetes</taxon>
        <taxon>Agaricomycetidae</taxon>
        <taxon>Boletales</taxon>
        <taxon>Suillineae</taxon>
        <taxon>Rhizopogonaceae</taxon>
        <taxon>Rhizopogon</taxon>
    </lineage>
</organism>
<dbReference type="EMBL" id="LVVM01003419">
    <property type="protein sequence ID" value="OJA14929.1"/>
    <property type="molecule type" value="Genomic_DNA"/>
</dbReference>
<dbReference type="AlphaFoldDB" id="A0A1J8QN04"/>